<sequence length="73" mass="8275">MLACRAGVKSSSNPHVTTIRGHTVQNFITTYSLVTTLPGYLLHNQPNICRAHVFWLPNDYKYQMEKHSSGQKS</sequence>
<dbReference type="EMBL" id="GGEC01062982">
    <property type="protein sequence ID" value="MBX43466.1"/>
    <property type="molecule type" value="Transcribed_RNA"/>
</dbReference>
<organism evidence="1">
    <name type="scientific">Rhizophora mucronata</name>
    <name type="common">Asiatic mangrove</name>
    <dbReference type="NCBI Taxonomy" id="61149"/>
    <lineage>
        <taxon>Eukaryota</taxon>
        <taxon>Viridiplantae</taxon>
        <taxon>Streptophyta</taxon>
        <taxon>Embryophyta</taxon>
        <taxon>Tracheophyta</taxon>
        <taxon>Spermatophyta</taxon>
        <taxon>Magnoliopsida</taxon>
        <taxon>eudicotyledons</taxon>
        <taxon>Gunneridae</taxon>
        <taxon>Pentapetalae</taxon>
        <taxon>rosids</taxon>
        <taxon>fabids</taxon>
        <taxon>Malpighiales</taxon>
        <taxon>Rhizophoraceae</taxon>
        <taxon>Rhizophora</taxon>
    </lineage>
</organism>
<protein>
    <submittedName>
        <fullName evidence="1">Uncharacterized protein</fullName>
    </submittedName>
</protein>
<dbReference type="AlphaFoldDB" id="A0A2P2NLW7"/>
<proteinExistence type="predicted"/>
<accession>A0A2P2NLW7</accession>
<name>A0A2P2NLW7_RHIMU</name>
<evidence type="ECO:0000313" key="1">
    <source>
        <dbReference type="EMBL" id="MBX43466.1"/>
    </source>
</evidence>
<reference evidence="1" key="1">
    <citation type="submission" date="2018-02" db="EMBL/GenBank/DDBJ databases">
        <title>Rhizophora mucronata_Transcriptome.</title>
        <authorList>
            <person name="Meera S.P."/>
            <person name="Sreeshan A."/>
            <person name="Augustine A."/>
        </authorList>
    </citation>
    <scope>NUCLEOTIDE SEQUENCE</scope>
    <source>
        <tissue evidence="1">Leaf</tissue>
    </source>
</reference>